<sequence length="543" mass="58171">MLLLRRLSCNAVPSFRAFSSSSDSTLIVVGTGVAGSATALKAASNGIHVHMLNSSSTSTNCNSYWAQGGIISRNPSSSDTPDYLSNDIMNAGVQLNDPCAVSQLSKLGPKRVTEMLLNSSEYAEIPFERDESGVLKYTLEAAHSHPRILYWKDWTGKAITEGLAAACAKHPLITTTTSTIVHDLIKSPSTLTISGVSCYDHSNNRTYDLQSSLGVVLATGGLNNIYEHSTNPTGYNAVGTTVALGSRVSADIKDVEYVQFHPTALNMPDEARYLLTEALRGEGAILRDSSGRAFAKDYHPNGELAPRDVVARAVFEEDSKGGAFLDISHRDPTWLKQRFPSIHEYLSNKNIDMTKVLLPCVPAAHYTCGGVAVDLKGNSSIPGLRVAGEGSRTGVHGGNRLASTSLLEGLVWGAEIGEDLDSSITGDFVTTERDENRSDFDVASVDSRSDELLVELRSIMWNQVGIVRTVSGTSSAYEQIKSLQLEAEALFQTCKTMKSCMIRDATVAGGLVAKAANENRVSGGTHFIEDDVVADAGVQSAQQ</sequence>
<comment type="catalytic activity">
    <reaction evidence="9">
        <text>L-aspartate + O2 = iminosuccinate + H2O2</text>
        <dbReference type="Rhea" id="RHEA:25876"/>
        <dbReference type="ChEBI" id="CHEBI:15379"/>
        <dbReference type="ChEBI" id="CHEBI:16240"/>
        <dbReference type="ChEBI" id="CHEBI:29991"/>
        <dbReference type="ChEBI" id="CHEBI:77875"/>
        <dbReference type="EC" id="1.4.3.16"/>
    </reaction>
</comment>
<dbReference type="Pfam" id="PF00890">
    <property type="entry name" value="FAD_binding_2"/>
    <property type="match status" value="1"/>
</dbReference>
<dbReference type="GO" id="GO:0009435">
    <property type="term" value="P:NAD+ biosynthetic process"/>
    <property type="evidence" value="ECO:0007669"/>
    <property type="project" value="InterPro"/>
</dbReference>
<accession>A0A9W7CKY0</accession>
<evidence type="ECO:0000313" key="11">
    <source>
        <dbReference type="EMBL" id="GMI08181.1"/>
    </source>
</evidence>
<dbReference type="EC" id="1.4.3.16" evidence="4"/>
<dbReference type="PANTHER" id="PTHR42716:SF2">
    <property type="entry name" value="L-ASPARTATE OXIDASE, CHLOROPLASTIC"/>
    <property type="match status" value="1"/>
</dbReference>
<dbReference type="SUPFAM" id="SSF51905">
    <property type="entry name" value="FAD/NAD(P)-binding domain"/>
    <property type="match status" value="1"/>
</dbReference>
<dbReference type="GO" id="GO:0008734">
    <property type="term" value="F:L-aspartate oxidase activity"/>
    <property type="evidence" value="ECO:0007669"/>
    <property type="project" value="UniProtKB-EC"/>
</dbReference>
<dbReference type="PANTHER" id="PTHR42716">
    <property type="entry name" value="L-ASPARTATE OXIDASE"/>
    <property type="match status" value="1"/>
</dbReference>
<comment type="cofactor">
    <cofactor evidence="1">
        <name>FAD</name>
        <dbReference type="ChEBI" id="CHEBI:57692"/>
    </cofactor>
</comment>
<evidence type="ECO:0000256" key="9">
    <source>
        <dbReference type="ARBA" id="ARBA00050942"/>
    </source>
</evidence>
<dbReference type="Proteomes" id="UP001165122">
    <property type="component" value="Unassembled WGS sequence"/>
</dbReference>
<dbReference type="EMBL" id="BRXW01000120">
    <property type="protein sequence ID" value="GMI08181.1"/>
    <property type="molecule type" value="Genomic_DNA"/>
</dbReference>
<dbReference type="InterPro" id="IPR003953">
    <property type="entry name" value="FAD-dep_OxRdtase_2_FAD-bd"/>
</dbReference>
<feature type="domain" description="FAD-dependent oxidoreductase 2 FAD-binding" evidence="10">
    <location>
        <begin position="26"/>
        <end position="406"/>
    </location>
</feature>
<dbReference type="OrthoDB" id="71672at2759"/>
<keyword evidence="8" id="KW-0560">Oxidoreductase</keyword>
<evidence type="ECO:0000313" key="12">
    <source>
        <dbReference type="Proteomes" id="UP001165122"/>
    </source>
</evidence>
<dbReference type="FunFam" id="3.90.700.10:FF:000002">
    <property type="entry name" value="L-aspartate oxidase"/>
    <property type="match status" value="1"/>
</dbReference>
<keyword evidence="12" id="KW-1185">Reference proteome</keyword>
<dbReference type="Gene3D" id="1.20.58.100">
    <property type="entry name" value="Fumarate reductase/succinate dehydrogenase flavoprotein-like, C-terminal domain"/>
    <property type="match status" value="1"/>
</dbReference>
<evidence type="ECO:0000256" key="6">
    <source>
        <dbReference type="ARBA" id="ARBA00022642"/>
    </source>
</evidence>
<evidence type="ECO:0000256" key="2">
    <source>
        <dbReference type="ARBA" id="ARBA00004950"/>
    </source>
</evidence>
<dbReference type="InterPro" id="IPR037099">
    <property type="entry name" value="Fum_R/Succ_DH_flav-like_C_sf"/>
</dbReference>
<protein>
    <recommendedName>
        <fullName evidence="4">L-aspartate oxidase</fullName>
        <ecNumber evidence="4">1.4.3.16</ecNumber>
    </recommendedName>
</protein>
<evidence type="ECO:0000256" key="4">
    <source>
        <dbReference type="ARBA" id="ARBA00012173"/>
    </source>
</evidence>
<comment type="caution">
    <text evidence="11">The sequence shown here is derived from an EMBL/GenBank/DDBJ whole genome shotgun (WGS) entry which is preliminary data.</text>
</comment>
<keyword evidence="7" id="KW-0274">FAD</keyword>
<organism evidence="11 12">
    <name type="scientific">Triparma laevis f. longispina</name>
    <dbReference type="NCBI Taxonomy" id="1714387"/>
    <lineage>
        <taxon>Eukaryota</taxon>
        <taxon>Sar</taxon>
        <taxon>Stramenopiles</taxon>
        <taxon>Ochrophyta</taxon>
        <taxon>Bolidophyceae</taxon>
        <taxon>Parmales</taxon>
        <taxon>Triparmaceae</taxon>
        <taxon>Triparma</taxon>
    </lineage>
</organism>
<dbReference type="SUPFAM" id="SSF56425">
    <property type="entry name" value="Succinate dehydrogenase/fumarate reductase flavoprotein, catalytic domain"/>
    <property type="match status" value="1"/>
</dbReference>
<evidence type="ECO:0000259" key="10">
    <source>
        <dbReference type="Pfam" id="PF00890"/>
    </source>
</evidence>
<reference evidence="12" key="1">
    <citation type="journal article" date="2023" name="Commun. Biol.">
        <title>Genome analysis of Parmales, the sister group of diatoms, reveals the evolutionary specialization of diatoms from phago-mixotrophs to photoautotrophs.</title>
        <authorList>
            <person name="Ban H."/>
            <person name="Sato S."/>
            <person name="Yoshikawa S."/>
            <person name="Yamada K."/>
            <person name="Nakamura Y."/>
            <person name="Ichinomiya M."/>
            <person name="Sato N."/>
            <person name="Blanc-Mathieu R."/>
            <person name="Endo H."/>
            <person name="Kuwata A."/>
            <person name="Ogata H."/>
        </authorList>
    </citation>
    <scope>NUCLEOTIDE SEQUENCE [LARGE SCALE GENOMIC DNA]</scope>
    <source>
        <strain evidence="12">NIES 3700</strain>
    </source>
</reference>
<dbReference type="AlphaFoldDB" id="A0A9W7CKY0"/>
<keyword evidence="6" id="KW-0662">Pyridine nucleotide biosynthesis</keyword>
<evidence type="ECO:0000256" key="1">
    <source>
        <dbReference type="ARBA" id="ARBA00001974"/>
    </source>
</evidence>
<evidence type="ECO:0000256" key="5">
    <source>
        <dbReference type="ARBA" id="ARBA00022630"/>
    </source>
</evidence>
<dbReference type="InterPro" id="IPR005288">
    <property type="entry name" value="NadB"/>
</dbReference>
<comment type="pathway">
    <text evidence="2">Cofactor biosynthesis; NAD(+) biosynthesis; iminoaspartate from L-aspartate (oxidase route): step 1/1.</text>
</comment>
<dbReference type="InterPro" id="IPR027477">
    <property type="entry name" value="Succ_DH/fumarate_Rdtase_cat_sf"/>
</dbReference>
<gene>
    <name evidence="11" type="ORF">TrLO_g5015</name>
</gene>
<dbReference type="SUPFAM" id="SSF46977">
    <property type="entry name" value="Succinate dehydrogenase/fumarate reductase flavoprotein C-terminal domain"/>
    <property type="match status" value="1"/>
</dbReference>
<comment type="similarity">
    <text evidence="3">Belongs to the FAD-dependent oxidoreductase 2 family. NadB subfamily.</text>
</comment>
<name>A0A9W7CKY0_9STRA</name>
<dbReference type="Gene3D" id="3.50.50.60">
    <property type="entry name" value="FAD/NAD(P)-binding domain"/>
    <property type="match status" value="1"/>
</dbReference>
<evidence type="ECO:0000256" key="7">
    <source>
        <dbReference type="ARBA" id="ARBA00022827"/>
    </source>
</evidence>
<proteinExistence type="inferred from homology"/>
<dbReference type="InterPro" id="IPR036188">
    <property type="entry name" value="FAD/NAD-bd_sf"/>
</dbReference>
<dbReference type="Gene3D" id="3.90.700.10">
    <property type="entry name" value="Succinate dehydrogenase/fumarate reductase flavoprotein, catalytic domain"/>
    <property type="match status" value="1"/>
</dbReference>
<evidence type="ECO:0000256" key="3">
    <source>
        <dbReference type="ARBA" id="ARBA00008562"/>
    </source>
</evidence>
<evidence type="ECO:0000256" key="8">
    <source>
        <dbReference type="ARBA" id="ARBA00023002"/>
    </source>
</evidence>
<keyword evidence="5" id="KW-0285">Flavoprotein</keyword>